<dbReference type="PROSITE" id="PS51257">
    <property type="entry name" value="PROKAR_LIPOPROTEIN"/>
    <property type="match status" value="1"/>
</dbReference>
<sequence>MKKTTKIISISIIILINLGILFIACNNVFITAYRQEITQSNSNVDNSEIIFENKLGIDGINIILEGFDVDRSILVTHTKILDTIEKNIYNITFKFNISVDFYIEHDFSMDFSIFWGNNHDFNVKIFGYDIPVNKTGEFFQIEENWIVNNSIPLTRLKIQNDIMFRFSQDINIISPSDNEDDFDYITENPNRIQFNLTIITDTVEQKIQTMLFWPNISAFIVYGFYQTSLANISDNEITIPIIESDIMLGGTGQSYPSLNNSGFSDLFYSGFLYSNESFTYYGEYRFDLDPSLCSYEYDRLTHSFGVKFDSTYVGVDIIVGIEDVNNRGILQSTWFIILMSSFGTICASFSIGYLILKKKYIKK</sequence>
<evidence type="ECO:0000256" key="1">
    <source>
        <dbReference type="SAM" id="Phobius"/>
    </source>
</evidence>
<protein>
    <submittedName>
        <fullName evidence="2">Uncharacterized protein</fullName>
    </submittedName>
</protein>
<keyword evidence="1" id="KW-0812">Transmembrane</keyword>
<name>A0A5B9D831_9ARCH</name>
<keyword evidence="1" id="KW-1133">Transmembrane helix</keyword>
<accession>A0A5B9D831</accession>
<gene>
    <name evidence="2" type="ORF">DSAG12_00571</name>
</gene>
<reference evidence="2 3" key="1">
    <citation type="journal article" date="2020" name="Nature">
        <title>Isolation of an archaeon at the prokaryote-eukaryote interface.</title>
        <authorList>
            <person name="Imachi H."/>
            <person name="Nobu M.K."/>
            <person name="Nakahara N."/>
            <person name="Morono Y."/>
            <person name="Ogawara M."/>
            <person name="Takaki Y."/>
            <person name="Takano Y."/>
            <person name="Uematsu K."/>
            <person name="Ikuta T."/>
            <person name="Ito M."/>
            <person name="Matsui Y."/>
            <person name="Miyazaki M."/>
            <person name="Murata K."/>
            <person name="Saito Y."/>
            <person name="Sakai S."/>
            <person name="Song C."/>
            <person name="Tasumi E."/>
            <person name="Yamanaka Y."/>
            <person name="Yamaguchi T."/>
            <person name="Kamagata Y."/>
            <person name="Tamaki H."/>
            <person name="Takai K."/>
        </authorList>
    </citation>
    <scope>NUCLEOTIDE SEQUENCE [LARGE SCALE GENOMIC DNA]</scope>
    <source>
        <strain evidence="2 3">MK-D1</strain>
    </source>
</reference>
<dbReference type="KEGG" id="psyt:DSAG12_00571"/>
<feature type="transmembrane region" description="Helical" evidence="1">
    <location>
        <begin position="12"/>
        <end position="33"/>
    </location>
</feature>
<dbReference type="EMBL" id="CP042905">
    <property type="protein sequence ID" value="QEE14756.1"/>
    <property type="molecule type" value="Genomic_DNA"/>
</dbReference>
<dbReference type="RefSeq" id="WP_147661698.1">
    <property type="nucleotide sequence ID" value="NZ_CP042905.2"/>
</dbReference>
<keyword evidence="3" id="KW-1185">Reference proteome</keyword>
<reference evidence="2 3" key="2">
    <citation type="journal article" date="2024" name="Int. J. Syst. Evol. Microbiol.">
        <title>Promethearchaeum syntrophicum gen. nov., sp. nov., an anaerobic, obligately syntrophic archaeon, the first isolate of the lineage 'Asgard' archaea, and proposal of the new archaeal phylum Promethearchaeota phyl. nov. and kingdom Promethearchaeati regn. nov.</title>
        <authorList>
            <person name="Imachi H."/>
            <person name="Nobu M.K."/>
            <person name="Kato S."/>
            <person name="Takaki Y."/>
            <person name="Miyazaki M."/>
            <person name="Miyata M."/>
            <person name="Ogawara M."/>
            <person name="Saito Y."/>
            <person name="Sakai S."/>
            <person name="Tahara Y.O."/>
            <person name="Takano Y."/>
            <person name="Tasumi E."/>
            <person name="Uematsu K."/>
            <person name="Yoshimura T."/>
            <person name="Itoh T."/>
            <person name="Ohkuma M."/>
            <person name="Takai K."/>
        </authorList>
    </citation>
    <scope>NUCLEOTIDE SEQUENCE [LARGE SCALE GENOMIC DNA]</scope>
    <source>
        <strain evidence="2 3">MK-D1</strain>
    </source>
</reference>
<evidence type="ECO:0000313" key="2">
    <source>
        <dbReference type="EMBL" id="QEE14756.1"/>
    </source>
</evidence>
<keyword evidence="1" id="KW-0472">Membrane</keyword>
<dbReference type="AlphaFoldDB" id="A0A5B9D831"/>
<dbReference type="Proteomes" id="UP000321408">
    <property type="component" value="Chromosome"/>
</dbReference>
<evidence type="ECO:0000313" key="3">
    <source>
        <dbReference type="Proteomes" id="UP000321408"/>
    </source>
</evidence>
<feature type="transmembrane region" description="Helical" evidence="1">
    <location>
        <begin position="334"/>
        <end position="356"/>
    </location>
</feature>
<organism evidence="2 3">
    <name type="scientific">Promethearchaeum syntrophicum</name>
    <dbReference type="NCBI Taxonomy" id="2594042"/>
    <lineage>
        <taxon>Archaea</taxon>
        <taxon>Promethearchaeati</taxon>
        <taxon>Promethearchaeota</taxon>
        <taxon>Promethearchaeia</taxon>
        <taxon>Promethearchaeales</taxon>
        <taxon>Promethearchaeaceae</taxon>
        <taxon>Promethearchaeum</taxon>
    </lineage>
</organism>
<dbReference type="GeneID" id="41328575"/>
<proteinExistence type="predicted"/>